<dbReference type="AlphaFoldDB" id="V2UFK5"/>
<dbReference type="HOGENOM" id="CLU_200517_0_0_6"/>
<sequence>MSKVLKITWLAACENCGFSDYAEVTTDRGIGCYLWDGDQAKCPKCGATGIIECEDGAANVNWNMEQANE</sequence>
<comment type="caution">
    <text evidence="1">The sequence shown here is derived from an EMBL/GenBank/DDBJ whole genome shotgun (WGS) entry which is preliminary data.</text>
</comment>
<name>V2UFK5_9GAMM</name>
<evidence type="ECO:0000313" key="1">
    <source>
        <dbReference type="EMBL" id="ESK47470.1"/>
    </source>
</evidence>
<dbReference type="Proteomes" id="UP000018418">
    <property type="component" value="Unassembled WGS sequence"/>
</dbReference>
<protein>
    <submittedName>
        <fullName evidence="1">Uncharacterized protein</fullName>
    </submittedName>
</protein>
<evidence type="ECO:0000313" key="2">
    <source>
        <dbReference type="Proteomes" id="UP000018418"/>
    </source>
</evidence>
<reference evidence="1 2" key="1">
    <citation type="submission" date="2013-10" db="EMBL/GenBank/DDBJ databases">
        <title>The Genome Sequence of Acinetobacter brisouii CIP 110357.</title>
        <authorList>
            <consortium name="The Broad Institute Genomics Platform"/>
            <consortium name="The Broad Institute Genome Sequencing Center for Infectious Disease"/>
            <person name="Cerqueira G."/>
            <person name="Feldgarden M."/>
            <person name="Courvalin P."/>
            <person name="Grillot-Courvalin C."/>
            <person name="Clermont D."/>
            <person name="Rocha E."/>
            <person name="Yoon E.-J."/>
            <person name="Nemec A."/>
            <person name="Young S.K."/>
            <person name="Zeng Q."/>
            <person name="Gargeya S."/>
            <person name="Fitzgerald M."/>
            <person name="Abouelleil A."/>
            <person name="Alvarado L."/>
            <person name="Berlin A.M."/>
            <person name="Chapman S.B."/>
            <person name="Gainer-Dewar J."/>
            <person name="Goldberg J."/>
            <person name="Gnerre S."/>
            <person name="Griggs A."/>
            <person name="Gujja S."/>
            <person name="Hansen M."/>
            <person name="Howarth C."/>
            <person name="Imamovic A."/>
            <person name="Ireland A."/>
            <person name="Larimer J."/>
            <person name="McCowan C."/>
            <person name="Murphy C."/>
            <person name="Pearson M."/>
            <person name="Poon T.W."/>
            <person name="Priest M."/>
            <person name="Roberts A."/>
            <person name="Saif S."/>
            <person name="Shea T."/>
            <person name="Sykes S."/>
            <person name="Wortman J."/>
            <person name="Nusbaum C."/>
            <person name="Birren B."/>
        </authorList>
    </citation>
    <scope>NUCLEOTIDE SEQUENCE [LARGE SCALE GENOMIC DNA]</scope>
    <source>
        <strain evidence="1 2">CIP 110357</strain>
    </source>
</reference>
<keyword evidence="2" id="KW-1185">Reference proteome</keyword>
<gene>
    <name evidence="1" type="ORF">P255_02952</name>
</gene>
<dbReference type="RefSeq" id="WP_004904543.1">
    <property type="nucleotide sequence ID" value="NZ_BBTI01000016.1"/>
</dbReference>
<organism evidence="1 2">
    <name type="scientific">Acinetobacter brisouii CIP 110357</name>
    <dbReference type="NCBI Taxonomy" id="1341683"/>
    <lineage>
        <taxon>Bacteria</taxon>
        <taxon>Pseudomonadati</taxon>
        <taxon>Pseudomonadota</taxon>
        <taxon>Gammaproteobacteria</taxon>
        <taxon>Moraxellales</taxon>
        <taxon>Moraxellaceae</taxon>
        <taxon>Acinetobacter</taxon>
    </lineage>
</organism>
<accession>V2UFK5</accession>
<dbReference type="PATRIC" id="fig|1341683.3.peg.2915"/>
<dbReference type="OrthoDB" id="5817161at2"/>
<proteinExistence type="predicted"/>
<dbReference type="EMBL" id="AYEU01000015">
    <property type="protein sequence ID" value="ESK47470.1"/>
    <property type="molecule type" value="Genomic_DNA"/>
</dbReference>